<evidence type="ECO:0000256" key="1">
    <source>
        <dbReference type="SAM" id="Phobius"/>
    </source>
</evidence>
<keyword evidence="1" id="KW-1133">Transmembrane helix</keyword>
<organism evidence="2">
    <name type="scientific">marine metagenome</name>
    <dbReference type="NCBI Taxonomy" id="408172"/>
    <lineage>
        <taxon>unclassified sequences</taxon>
        <taxon>metagenomes</taxon>
        <taxon>ecological metagenomes</taxon>
    </lineage>
</organism>
<protein>
    <submittedName>
        <fullName evidence="2">Uncharacterized protein</fullName>
    </submittedName>
</protein>
<evidence type="ECO:0000313" key="2">
    <source>
        <dbReference type="EMBL" id="SVA95919.1"/>
    </source>
</evidence>
<reference evidence="2" key="1">
    <citation type="submission" date="2018-05" db="EMBL/GenBank/DDBJ databases">
        <authorList>
            <person name="Lanie J.A."/>
            <person name="Ng W.-L."/>
            <person name="Kazmierczak K.M."/>
            <person name="Andrzejewski T.M."/>
            <person name="Davidsen T.M."/>
            <person name="Wayne K.J."/>
            <person name="Tettelin H."/>
            <person name="Glass J.I."/>
            <person name="Rusch D."/>
            <person name="Podicherti R."/>
            <person name="Tsui H.-C.T."/>
            <person name="Winkler M.E."/>
        </authorList>
    </citation>
    <scope>NUCLEOTIDE SEQUENCE</scope>
</reference>
<keyword evidence="1" id="KW-0472">Membrane</keyword>
<keyword evidence="1" id="KW-0812">Transmembrane</keyword>
<dbReference type="AlphaFoldDB" id="A0A382A3G5"/>
<proteinExistence type="predicted"/>
<gene>
    <name evidence="2" type="ORF">METZ01_LOCUS148773</name>
</gene>
<name>A0A382A3G5_9ZZZZ</name>
<dbReference type="EMBL" id="UINC01023714">
    <property type="protein sequence ID" value="SVA95919.1"/>
    <property type="molecule type" value="Genomic_DNA"/>
</dbReference>
<feature type="transmembrane region" description="Helical" evidence="1">
    <location>
        <begin position="12"/>
        <end position="29"/>
    </location>
</feature>
<sequence>MEFFTEKFDFVFLTALFGVIIYSLLQVAAKIDEDSRT</sequence>
<accession>A0A382A3G5</accession>